<evidence type="ECO:0000313" key="1">
    <source>
        <dbReference type="EMBL" id="OGE17007.1"/>
    </source>
</evidence>
<evidence type="ECO:0000313" key="2">
    <source>
        <dbReference type="Proteomes" id="UP000178457"/>
    </source>
</evidence>
<dbReference type="Proteomes" id="UP000178457">
    <property type="component" value="Unassembled WGS sequence"/>
</dbReference>
<organism evidence="1 2">
    <name type="scientific">Candidatus Daviesbacteria bacterium RIFCSPHIGHO2_01_FULL_36_37</name>
    <dbReference type="NCBI Taxonomy" id="1797758"/>
    <lineage>
        <taxon>Bacteria</taxon>
        <taxon>Candidatus Daviesiibacteriota</taxon>
    </lineage>
</organism>
<reference evidence="1 2" key="1">
    <citation type="journal article" date="2016" name="Nat. Commun.">
        <title>Thousands of microbial genomes shed light on interconnected biogeochemical processes in an aquifer system.</title>
        <authorList>
            <person name="Anantharaman K."/>
            <person name="Brown C.T."/>
            <person name="Hug L.A."/>
            <person name="Sharon I."/>
            <person name="Castelle C.J."/>
            <person name="Probst A.J."/>
            <person name="Thomas B.C."/>
            <person name="Singh A."/>
            <person name="Wilkins M.J."/>
            <person name="Karaoz U."/>
            <person name="Brodie E.L."/>
            <person name="Williams K.H."/>
            <person name="Hubbard S.S."/>
            <person name="Banfield J.F."/>
        </authorList>
    </citation>
    <scope>NUCLEOTIDE SEQUENCE [LARGE SCALE GENOMIC DNA]</scope>
</reference>
<dbReference type="STRING" id="1797758.A2858_00035"/>
<comment type="caution">
    <text evidence="1">The sequence shown here is derived from an EMBL/GenBank/DDBJ whole genome shotgun (WGS) entry which is preliminary data.</text>
</comment>
<accession>A0A1F5IKX8</accession>
<gene>
    <name evidence="1" type="ORF">A2858_00035</name>
</gene>
<sequence>MNKTILYYTSNHEDPVFEQKIIDSLLENCGNLPIVSVSQKPIKLGQNICVGEVGQSYVNEWRQILIGAKVATTEYLIMAESDFLYPPEYFQFKPKDENIYRYDNIWIMWLEKDEKYKHYNFHRKHYSEGTQIVRREYFINLLEKYLEQFPDWYNKSYNELKSRISPYYYESYTFFHGENPCISMKTRNGTSSSTGILHGKPNISKNLPYWGNVNDLRSKFL</sequence>
<dbReference type="EMBL" id="MFCL01000010">
    <property type="protein sequence ID" value="OGE17007.1"/>
    <property type="molecule type" value="Genomic_DNA"/>
</dbReference>
<name>A0A1F5IKX8_9BACT</name>
<protein>
    <recommendedName>
        <fullName evidence="3">Glycosyltransferase</fullName>
    </recommendedName>
</protein>
<evidence type="ECO:0008006" key="3">
    <source>
        <dbReference type="Google" id="ProtNLM"/>
    </source>
</evidence>
<proteinExistence type="predicted"/>
<dbReference type="AlphaFoldDB" id="A0A1F5IKX8"/>